<organism evidence="1 2">
    <name type="scientific">Gymnopus androsaceus JB14</name>
    <dbReference type="NCBI Taxonomy" id="1447944"/>
    <lineage>
        <taxon>Eukaryota</taxon>
        <taxon>Fungi</taxon>
        <taxon>Dikarya</taxon>
        <taxon>Basidiomycota</taxon>
        <taxon>Agaricomycotina</taxon>
        <taxon>Agaricomycetes</taxon>
        <taxon>Agaricomycetidae</taxon>
        <taxon>Agaricales</taxon>
        <taxon>Marasmiineae</taxon>
        <taxon>Omphalotaceae</taxon>
        <taxon>Gymnopus</taxon>
    </lineage>
</organism>
<evidence type="ECO:0000313" key="2">
    <source>
        <dbReference type="Proteomes" id="UP000799118"/>
    </source>
</evidence>
<name>A0A6A4I0W3_9AGAR</name>
<dbReference type="Gene3D" id="2.60.120.10">
    <property type="entry name" value="Jelly Rolls"/>
    <property type="match status" value="1"/>
</dbReference>
<dbReference type="OrthoDB" id="2900187at2759"/>
<accession>A0A6A4I0W3</accession>
<dbReference type="InterPro" id="IPR014710">
    <property type="entry name" value="RmlC-like_jellyroll"/>
</dbReference>
<proteinExistence type="predicted"/>
<dbReference type="EMBL" id="ML769435">
    <property type="protein sequence ID" value="KAE9402425.1"/>
    <property type="molecule type" value="Genomic_DNA"/>
</dbReference>
<dbReference type="InterPro" id="IPR011051">
    <property type="entry name" value="RmlC_Cupin_sf"/>
</dbReference>
<dbReference type="Proteomes" id="UP000799118">
    <property type="component" value="Unassembled WGS sequence"/>
</dbReference>
<sequence length="173" mass="19411">MPLQAYYHDNQPGDPALPHDSLQPVTMDELTALRLKVYSFDGNYEQNGKKIAQELGFPLTEDSVVTWDFLDPSASSVNVRLSESLGRNYRTASEPYLNANGQLKNFINVGDFLALMLVGTGYVDINDPRSQSWVRLEIPEGTMLFMPAGALRRVFPGKTKRVIFAKVSNQRKN</sequence>
<dbReference type="SUPFAM" id="SSF51182">
    <property type="entry name" value="RmlC-like cupins"/>
    <property type="match status" value="1"/>
</dbReference>
<reference evidence="1" key="1">
    <citation type="journal article" date="2019" name="Environ. Microbiol.">
        <title>Fungal ecological strategies reflected in gene transcription - a case study of two litter decomposers.</title>
        <authorList>
            <person name="Barbi F."/>
            <person name="Kohler A."/>
            <person name="Barry K."/>
            <person name="Baskaran P."/>
            <person name="Daum C."/>
            <person name="Fauchery L."/>
            <person name="Ihrmark K."/>
            <person name="Kuo A."/>
            <person name="LaButti K."/>
            <person name="Lipzen A."/>
            <person name="Morin E."/>
            <person name="Grigoriev I.V."/>
            <person name="Henrissat B."/>
            <person name="Lindahl B."/>
            <person name="Martin F."/>
        </authorList>
    </citation>
    <scope>NUCLEOTIDE SEQUENCE</scope>
    <source>
        <strain evidence="1">JB14</strain>
    </source>
</reference>
<keyword evidence="2" id="KW-1185">Reference proteome</keyword>
<evidence type="ECO:0000313" key="1">
    <source>
        <dbReference type="EMBL" id="KAE9402425.1"/>
    </source>
</evidence>
<dbReference type="AlphaFoldDB" id="A0A6A4I0W3"/>
<protein>
    <submittedName>
        <fullName evidence="1">Uncharacterized protein</fullName>
    </submittedName>
</protein>
<gene>
    <name evidence="1" type="ORF">BT96DRAFT_991229</name>
</gene>